<proteinExistence type="predicted"/>
<reference evidence="1" key="1">
    <citation type="submission" date="2024-01" db="EMBL/GenBank/DDBJ databases">
        <title>Complete genome sequence of Mycoplasma arginini type strain G 230.</title>
        <authorList>
            <person name="Spergser J."/>
        </authorList>
    </citation>
    <scope>NUCLEOTIDE SEQUENCE</scope>
    <source>
        <strain evidence="1">NCTC 10129</strain>
    </source>
</reference>
<dbReference type="SUPFAM" id="SSF48150">
    <property type="entry name" value="DNA-glycosylase"/>
    <property type="match status" value="1"/>
</dbReference>
<name>A0ABZ2AMS1_MYCAR</name>
<evidence type="ECO:0000313" key="2">
    <source>
        <dbReference type="Proteomes" id="UP001432074"/>
    </source>
</evidence>
<dbReference type="Proteomes" id="UP001432074">
    <property type="component" value="Chromosome"/>
</dbReference>
<gene>
    <name evidence="1" type="ORF">V2E25_00425</name>
</gene>
<dbReference type="RefSeq" id="WP_129694435.1">
    <property type="nucleotide sequence ID" value="NZ_CP143577.1"/>
</dbReference>
<protein>
    <submittedName>
        <fullName evidence="1">Uncharacterized protein</fullName>
    </submittedName>
</protein>
<sequence length="99" mass="11509">MIVTINSTPIRYLFSNDSIIRDIILKYGNLKYELYNNYYEFIVYTIVSQMLSNKIGHELFNRILELVGGEISPDNIYHVGIEKLKASGISQGRQMQYLI</sequence>
<dbReference type="InterPro" id="IPR011257">
    <property type="entry name" value="DNA_glycosylase"/>
</dbReference>
<dbReference type="Gene3D" id="1.10.340.30">
    <property type="entry name" value="Hypothetical protein, domain 2"/>
    <property type="match status" value="1"/>
</dbReference>
<organism evidence="1 2">
    <name type="scientific">Mycoplasmopsis arginini</name>
    <name type="common">Mycoplasma arginini</name>
    <dbReference type="NCBI Taxonomy" id="2094"/>
    <lineage>
        <taxon>Bacteria</taxon>
        <taxon>Bacillati</taxon>
        <taxon>Mycoplasmatota</taxon>
        <taxon>Mycoplasmoidales</taxon>
        <taxon>Metamycoplasmataceae</taxon>
        <taxon>Mycoplasmopsis</taxon>
    </lineage>
</organism>
<keyword evidence="2" id="KW-1185">Reference proteome</keyword>
<dbReference type="EMBL" id="CP143577">
    <property type="protein sequence ID" value="WVN22057.1"/>
    <property type="molecule type" value="Genomic_DNA"/>
</dbReference>
<dbReference type="Gene3D" id="1.10.1670.40">
    <property type="match status" value="1"/>
</dbReference>
<evidence type="ECO:0000313" key="1">
    <source>
        <dbReference type="EMBL" id="WVN22057.1"/>
    </source>
</evidence>
<accession>A0ABZ2AMS1</accession>